<dbReference type="PANTHER" id="PTHR31104">
    <property type="entry name" value="PEPTIDE-N4-(N-ACETYL-BETA-GLUCOSAMINYL)ASPARAGINE AMIDASE A PROTEIN"/>
    <property type="match status" value="1"/>
</dbReference>
<keyword evidence="4" id="KW-1185">Reference proteome</keyword>
<dbReference type="AlphaFoldDB" id="A0A9R1USN5"/>
<feature type="domain" description="Peptide N-acetyl-beta-D-glucosaminyl asparaginase amidase A N-terminal" evidence="2">
    <location>
        <begin position="59"/>
        <end position="405"/>
    </location>
</feature>
<feature type="chain" id="PRO_5040267783" description="Peptide N-acetyl-beta-D-glucosaminyl asparaginase amidase A N-terminal domain-containing protein" evidence="1">
    <location>
        <begin position="17"/>
        <end position="604"/>
    </location>
</feature>
<name>A0A9R1USN5_LACSA</name>
<dbReference type="Proteomes" id="UP000235145">
    <property type="component" value="Unassembled WGS sequence"/>
</dbReference>
<evidence type="ECO:0000313" key="4">
    <source>
        <dbReference type="Proteomes" id="UP000235145"/>
    </source>
</evidence>
<dbReference type="Gramene" id="rna-gnl|WGS:NBSK|LSAT_8X12880_mrna">
    <property type="protein sequence ID" value="cds-PLY79909.1"/>
    <property type="gene ID" value="gene-LSAT_8X12880"/>
</dbReference>
<organism evidence="3 4">
    <name type="scientific">Lactuca sativa</name>
    <name type="common">Garden lettuce</name>
    <dbReference type="NCBI Taxonomy" id="4236"/>
    <lineage>
        <taxon>Eukaryota</taxon>
        <taxon>Viridiplantae</taxon>
        <taxon>Streptophyta</taxon>
        <taxon>Embryophyta</taxon>
        <taxon>Tracheophyta</taxon>
        <taxon>Spermatophyta</taxon>
        <taxon>Magnoliopsida</taxon>
        <taxon>eudicotyledons</taxon>
        <taxon>Gunneridae</taxon>
        <taxon>Pentapetalae</taxon>
        <taxon>asterids</taxon>
        <taxon>campanulids</taxon>
        <taxon>Asterales</taxon>
        <taxon>Asteraceae</taxon>
        <taxon>Cichorioideae</taxon>
        <taxon>Cichorieae</taxon>
        <taxon>Lactucinae</taxon>
        <taxon>Lactuca</taxon>
    </lineage>
</organism>
<evidence type="ECO:0000313" key="3">
    <source>
        <dbReference type="EMBL" id="KAJ0192901.1"/>
    </source>
</evidence>
<dbReference type="InterPro" id="IPR021102">
    <property type="entry name" value="PNGase_A"/>
</dbReference>
<reference evidence="3 4" key="1">
    <citation type="journal article" date="2017" name="Nat. Commun.">
        <title>Genome assembly with in vitro proximity ligation data and whole-genome triplication in lettuce.</title>
        <authorList>
            <person name="Reyes-Chin-Wo S."/>
            <person name="Wang Z."/>
            <person name="Yang X."/>
            <person name="Kozik A."/>
            <person name="Arikit S."/>
            <person name="Song C."/>
            <person name="Xia L."/>
            <person name="Froenicke L."/>
            <person name="Lavelle D.O."/>
            <person name="Truco M.J."/>
            <person name="Xia R."/>
            <person name="Zhu S."/>
            <person name="Xu C."/>
            <person name="Xu H."/>
            <person name="Xu X."/>
            <person name="Cox K."/>
            <person name="Korf I."/>
            <person name="Meyers B.C."/>
            <person name="Michelmore R.W."/>
        </authorList>
    </citation>
    <scope>NUCLEOTIDE SEQUENCE [LARGE SCALE GENOMIC DNA]</scope>
    <source>
        <strain evidence="4">cv. Salinas</strain>
        <tissue evidence="3">Seedlings</tissue>
    </source>
</reference>
<protein>
    <recommendedName>
        <fullName evidence="2">Peptide N-acetyl-beta-D-glucosaminyl asparaginase amidase A N-terminal domain-containing protein</fullName>
    </recommendedName>
</protein>
<dbReference type="Pfam" id="PF12222">
    <property type="entry name" value="PNGaseA"/>
    <property type="match status" value="1"/>
</dbReference>
<feature type="signal peptide" evidence="1">
    <location>
        <begin position="1"/>
        <end position="16"/>
    </location>
</feature>
<gene>
    <name evidence="3" type="ORF">LSAT_V11C800394130</name>
</gene>
<dbReference type="EMBL" id="NBSK02000008">
    <property type="protein sequence ID" value="KAJ0192901.1"/>
    <property type="molecule type" value="Genomic_DNA"/>
</dbReference>
<evidence type="ECO:0000256" key="1">
    <source>
        <dbReference type="SAM" id="SignalP"/>
    </source>
</evidence>
<comment type="caution">
    <text evidence="3">The sequence shown here is derived from an EMBL/GenBank/DDBJ whole genome shotgun (WGS) entry which is preliminary data.</text>
</comment>
<dbReference type="OrthoDB" id="1612078at2759"/>
<dbReference type="InterPro" id="IPR056948">
    <property type="entry name" value="PNGaseA_N"/>
</dbReference>
<evidence type="ECO:0000259" key="2">
    <source>
        <dbReference type="Pfam" id="PF12222"/>
    </source>
</evidence>
<sequence>MKILDLLLLFLPLFFAIPIQSSSSQPHFLRSSTKTFSNQRSGAAPQQYFEVTHPLPTDDITPACSVSVLNHSFGYTYGSPPVTVNYTPPPATCEWSLAVLEFRAECKGEQYDRIAGVWIDGVELLRTSTAQPTEDGIFWSVRKDVTRYSSIISQPNLTLAVMLENIVNDEFTGVYHINISFLYYSDKVARVPLSIVPGESRANSFNRKLISINSPENENNLEVGRVLNSLYPYNKPADLVLPISGALDEGFWFRIQDEFHIETTNLQISQKTYKAVLELYVSFHGDDEFWYMNPSDSYVETNHLATGRAHGAYREVLVTIDGQLVGSVIPFPVIFTGGINPLFWEPVVSIGAFDLPTYDIDLTPFLGLLLDNKKHSIGLQVADGISFWLIDANLHLWLDHTDVNAETVKYKVPSMQIQRKSEFVLLDGEFEVEGERSSQATGWVNSSFGNLKTQCTEKTKFKSKLKFKSEGTKKELDQQIKRKTKIKITNEMGQLIGSLEVKIDYPLKISMDTQPGVDEDTSLMITKVEQERSERFYGENSSRVLSHKQNCNGSMVVMGNSVLSGSADNHQNYNYQDEFGCYSRNVGVVDGDVVGDQTFFTCEA</sequence>
<accession>A0A9R1USN5</accession>
<keyword evidence="1" id="KW-0732">Signal</keyword>
<proteinExistence type="predicted"/>